<keyword evidence="2" id="KW-0067">ATP-binding</keyword>
<dbReference type="EMBL" id="BAABJZ010000106">
    <property type="protein sequence ID" value="GAA4902439.1"/>
    <property type="molecule type" value="Genomic_DNA"/>
</dbReference>
<organism evidence="3 4">
    <name type="scientific">Ferrimonas pelagia</name>
    <dbReference type="NCBI Taxonomy" id="1177826"/>
    <lineage>
        <taxon>Bacteria</taxon>
        <taxon>Pseudomonadati</taxon>
        <taxon>Pseudomonadota</taxon>
        <taxon>Gammaproteobacteria</taxon>
        <taxon>Alteromonadales</taxon>
        <taxon>Ferrimonadaceae</taxon>
        <taxon>Ferrimonas</taxon>
    </lineage>
</organism>
<dbReference type="InterPro" id="IPR050625">
    <property type="entry name" value="ParA/MinD_ATPase"/>
</dbReference>
<reference evidence="4" key="1">
    <citation type="journal article" date="2019" name="Int. J. Syst. Evol. Microbiol.">
        <title>The Global Catalogue of Microorganisms (GCM) 10K type strain sequencing project: providing services to taxonomists for standard genome sequencing and annotation.</title>
        <authorList>
            <consortium name="The Broad Institute Genomics Platform"/>
            <consortium name="The Broad Institute Genome Sequencing Center for Infectious Disease"/>
            <person name="Wu L."/>
            <person name="Ma J."/>
        </authorList>
    </citation>
    <scope>NUCLEOTIDE SEQUENCE [LARGE SCALE GENOMIC DNA]</scope>
    <source>
        <strain evidence="4">JCM 18401</strain>
    </source>
</reference>
<dbReference type="Proteomes" id="UP001499988">
    <property type="component" value="Unassembled WGS sequence"/>
</dbReference>
<keyword evidence="4" id="KW-1185">Reference proteome</keyword>
<evidence type="ECO:0000313" key="3">
    <source>
        <dbReference type="EMBL" id="GAA4902439.1"/>
    </source>
</evidence>
<proteinExistence type="predicted"/>
<accession>A0ABP9FI90</accession>
<dbReference type="PANTHER" id="PTHR43384:SF6">
    <property type="entry name" value="SEPTUM SITE-DETERMINING PROTEIN MIND HOMOLOG, CHLOROPLASTIC"/>
    <property type="match status" value="1"/>
</dbReference>
<protein>
    <submittedName>
        <fullName evidence="3">P-loop NTPase</fullName>
    </submittedName>
</protein>
<dbReference type="InterPro" id="IPR027417">
    <property type="entry name" value="P-loop_NTPase"/>
</dbReference>
<dbReference type="Gene3D" id="3.40.50.2300">
    <property type="match status" value="1"/>
</dbReference>
<evidence type="ECO:0000256" key="1">
    <source>
        <dbReference type="ARBA" id="ARBA00022741"/>
    </source>
</evidence>
<comment type="caution">
    <text evidence="3">The sequence shown here is derived from an EMBL/GenBank/DDBJ whole genome shotgun (WGS) entry which is preliminary data.</text>
</comment>
<sequence>MFNLAESINTETQAKSESALTGALFYQSQACLEFVEEAFRFDGLTLSISESLQTNNIIKMKKSEDLQLVILDLTQEKDVATEAAELSSILPVNTRVIVLGCENSITLIRELREMGLYYVLWPIPRDDFLGYLQSTFDEGTDKKIGLPVRKAKRIRLIGAKGGVGTTAITTELSKILSHRGRSSCVMVDHNYWGGNFDIMMGMTDFQKRNLSLSTVGTGLDSSAAHGLLKRSNSSLSVLSLASEEKRLGEMTDYTSAVIKELTTEFNFVVEDFPLSVGYHSNHLTDSADKLVIILSPTVSALRDAGRLQQFLNKSINSAKITIVLNYIFPPKLATVTQAEIKEYLKHEIDVVIPYTKNINQLVLAQDDNKLFQSGFGQAVQKLANHILGRSCQSHRRGIFGLKGR</sequence>
<name>A0ABP9FI90_9GAMM</name>
<evidence type="ECO:0000256" key="2">
    <source>
        <dbReference type="ARBA" id="ARBA00022840"/>
    </source>
</evidence>
<evidence type="ECO:0000313" key="4">
    <source>
        <dbReference type="Proteomes" id="UP001499988"/>
    </source>
</evidence>
<keyword evidence="1" id="KW-0547">Nucleotide-binding</keyword>
<gene>
    <name evidence="3" type="ORF">GCM10023333_40660</name>
</gene>
<dbReference type="PANTHER" id="PTHR43384">
    <property type="entry name" value="SEPTUM SITE-DETERMINING PROTEIN MIND HOMOLOG, CHLOROPLASTIC-RELATED"/>
    <property type="match status" value="1"/>
</dbReference>
<dbReference type="RefSeq" id="WP_345337355.1">
    <property type="nucleotide sequence ID" value="NZ_BAABJZ010000106.1"/>
</dbReference>
<dbReference type="SUPFAM" id="SSF52540">
    <property type="entry name" value="P-loop containing nucleoside triphosphate hydrolases"/>
    <property type="match status" value="1"/>
</dbReference>
<dbReference type="Gene3D" id="3.40.50.300">
    <property type="entry name" value="P-loop containing nucleotide triphosphate hydrolases"/>
    <property type="match status" value="1"/>
</dbReference>